<dbReference type="SUPFAM" id="SSF144091">
    <property type="entry name" value="Rhomboid-like"/>
    <property type="match status" value="1"/>
</dbReference>
<evidence type="ECO:0000256" key="8">
    <source>
        <dbReference type="SAM" id="MobiDB-lite"/>
    </source>
</evidence>
<dbReference type="PANTHER" id="PTHR11009">
    <property type="entry name" value="DER1-LIKE PROTEIN, DERLIN"/>
    <property type="match status" value="1"/>
</dbReference>
<evidence type="ECO:0000256" key="6">
    <source>
        <dbReference type="ARBA" id="ARBA00023136"/>
    </source>
</evidence>
<accession>A0A7S1G7K1</accession>
<organism evidence="9">
    <name type="scientific">Bicosoecida sp. CB-2014</name>
    <dbReference type="NCBI Taxonomy" id="1486930"/>
    <lineage>
        <taxon>Eukaryota</taxon>
        <taxon>Sar</taxon>
        <taxon>Stramenopiles</taxon>
        <taxon>Bigyra</taxon>
        <taxon>Opalozoa</taxon>
        <taxon>Bicosoecida</taxon>
    </lineage>
</organism>
<dbReference type="InterPro" id="IPR035952">
    <property type="entry name" value="Rhomboid-like_sf"/>
</dbReference>
<feature type="region of interest" description="Disordered" evidence="8">
    <location>
        <begin position="237"/>
        <end position="260"/>
    </location>
</feature>
<evidence type="ECO:0000256" key="7">
    <source>
        <dbReference type="RuleBase" id="RU363059"/>
    </source>
</evidence>
<comment type="function">
    <text evidence="7">May be involved in the degradation of misfolded endoplasmic reticulum (ER) luminal proteins.</text>
</comment>
<keyword evidence="6 7" id="KW-0472">Membrane</keyword>
<evidence type="ECO:0000313" key="9">
    <source>
        <dbReference type="EMBL" id="CAD8913886.1"/>
    </source>
</evidence>
<dbReference type="GO" id="GO:0006950">
    <property type="term" value="P:response to stress"/>
    <property type="evidence" value="ECO:0007669"/>
    <property type="project" value="UniProtKB-ARBA"/>
</dbReference>
<feature type="transmembrane region" description="Helical" evidence="7">
    <location>
        <begin position="58"/>
        <end position="80"/>
    </location>
</feature>
<dbReference type="Pfam" id="PF04511">
    <property type="entry name" value="DER1"/>
    <property type="match status" value="1"/>
</dbReference>
<keyword evidence="4 7" id="KW-0256">Endoplasmic reticulum</keyword>
<evidence type="ECO:0000256" key="1">
    <source>
        <dbReference type="ARBA" id="ARBA00004477"/>
    </source>
</evidence>
<evidence type="ECO:0000256" key="2">
    <source>
        <dbReference type="ARBA" id="ARBA00008917"/>
    </source>
</evidence>
<proteinExistence type="inferred from homology"/>
<reference evidence="9" key="1">
    <citation type="submission" date="2021-01" db="EMBL/GenBank/DDBJ databases">
        <authorList>
            <person name="Corre E."/>
            <person name="Pelletier E."/>
            <person name="Niang G."/>
            <person name="Scheremetjew M."/>
            <person name="Finn R."/>
            <person name="Kale V."/>
            <person name="Holt S."/>
            <person name="Cochrane G."/>
            <person name="Meng A."/>
            <person name="Brown T."/>
            <person name="Cohen L."/>
        </authorList>
    </citation>
    <scope>NUCLEOTIDE SEQUENCE</scope>
    <source>
        <strain evidence="9">Ms1</strain>
    </source>
</reference>
<evidence type="ECO:0000256" key="4">
    <source>
        <dbReference type="ARBA" id="ARBA00022824"/>
    </source>
</evidence>
<feature type="transmembrane region" description="Helical" evidence="7">
    <location>
        <begin position="138"/>
        <end position="156"/>
    </location>
</feature>
<feature type="transmembrane region" description="Helical" evidence="7">
    <location>
        <begin position="176"/>
        <end position="196"/>
    </location>
</feature>
<comment type="similarity">
    <text evidence="2 7">Belongs to the derlin family.</text>
</comment>
<keyword evidence="3 7" id="KW-0812">Transmembrane</keyword>
<protein>
    <recommendedName>
        <fullName evidence="7">Derlin</fullName>
    </recommendedName>
</protein>
<keyword evidence="5 7" id="KW-1133">Transmembrane helix</keyword>
<dbReference type="GO" id="GO:0005789">
    <property type="term" value="C:endoplasmic reticulum membrane"/>
    <property type="evidence" value="ECO:0007669"/>
    <property type="project" value="UniProtKB-SubCell"/>
</dbReference>
<evidence type="ECO:0000256" key="5">
    <source>
        <dbReference type="ARBA" id="ARBA00022989"/>
    </source>
</evidence>
<name>A0A7S1G7K1_9STRA</name>
<gene>
    <name evidence="9" type="ORF">BSP0115_LOCUS7138</name>
</gene>
<comment type="subcellular location">
    <subcellularLocation>
        <location evidence="1 7">Endoplasmic reticulum membrane</location>
        <topology evidence="1 7">Multi-pass membrane protein</topology>
    </subcellularLocation>
</comment>
<evidence type="ECO:0000256" key="3">
    <source>
        <dbReference type="ARBA" id="ARBA00022692"/>
    </source>
</evidence>
<feature type="compositionally biased region" description="Gly residues" evidence="8">
    <location>
        <begin position="251"/>
        <end position="260"/>
    </location>
</feature>
<dbReference type="EMBL" id="HBFS01010366">
    <property type="protein sequence ID" value="CAD8913886.1"/>
    <property type="molecule type" value="Transcribed_RNA"/>
</dbReference>
<dbReference type="AlphaFoldDB" id="A0A7S1G7K1"/>
<feature type="transmembrane region" description="Helical" evidence="7">
    <location>
        <begin position="20"/>
        <end position="46"/>
    </location>
</feature>
<dbReference type="InterPro" id="IPR007599">
    <property type="entry name" value="DER1"/>
</dbReference>
<sequence length="260" mass="29360">MPGGGSPQEWFYALPPITRGYLVLGLLTTISFKLGFVAVDSLFFAWPLTWKNFEIWRLFTNFIFFGDFSFNFLISLYMLVRYSQALESNPFPADGGAREGTLADYVWFLASTAGIMCLLNIVFGTYDPPKMSMMGPMYSRWPAMASAMVFTILYTWSKRNVDAQVSFFGFRFQGFYLPWVLLIFHVLIGASIEMDLMGIAVGHLYYFVQVELPYTSTVFQGKRLLYTPQWLTNALDQPPAGAAPPPPRAFVGGGRPLGRE</sequence>
<feature type="transmembrane region" description="Helical" evidence="7">
    <location>
        <begin position="105"/>
        <end position="126"/>
    </location>
</feature>